<dbReference type="CDD" id="cd01049">
    <property type="entry name" value="RNRR2"/>
    <property type="match status" value="1"/>
</dbReference>
<reference evidence="2 3" key="1">
    <citation type="submission" date="2024-05" db="EMBL/GenBank/DDBJ databases">
        <title>A draft genome resource for the thread blight pathogen Marasmius tenuissimus strain MS-2.</title>
        <authorList>
            <person name="Yulfo-Soto G.E."/>
            <person name="Baruah I.K."/>
            <person name="Amoako-Attah I."/>
            <person name="Bukari Y."/>
            <person name="Meinhardt L.W."/>
            <person name="Bailey B.A."/>
            <person name="Cohen S.P."/>
        </authorList>
    </citation>
    <scope>NUCLEOTIDE SEQUENCE [LARGE SCALE GENOMIC DNA]</scope>
    <source>
        <strain evidence="2 3">MS-2</strain>
    </source>
</reference>
<dbReference type="InterPro" id="IPR000358">
    <property type="entry name" value="RNR_small_fam"/>
</dbReference>
<protein>
    <submittedName>
        <fullName evidence="2">Ribonucleoside-diphosphate reductase subunit M2</fullName>
        <ecNumber evidence="2">1.17.4.1</ecNumber>
    </submittedName>
</protein>
<evidence type="ECO:0000313" key="3">
    <source>
        <dbReference type="Proteomes" id="UP001437256"/>
    </source>
</evidence>
<dbReference type="PANTHER" id="PTHR23409:SF18">
    <property type="entry name" value="RIBONUCLEOSIDE-DIPHOSPHATE REDUCTASE SUBUNIT M2"/>
    <property type="match status" value="1"/>
</dbReference>
<evidence type="ECO:0000313" key="2">
    <source>
        <dbReference type="EMBL" id="KAL0062091.1"/>
    </source>
</evidence>
<dbReference type="InterPro" id="IPR012348">
    <property type="entry name" value="RNR-like"/>
</dbReference>
<dbReference type="EMBL" id="JBBXMP010000114">
    <property type="protein sequence ID" value="KAL0062091.1"/>
    <property type="molecule type" value="Genomic_DNA"/>
</dbReference>
<dbReference type="Pfam" id="PF00268">
    <property type="entry name" value="Ribonuc_red_sm"/>
    <property type="match status" value="1"/>
</dbReference>
<comment type="caution">
    <text evidence="2">The sequence shown here is derived from an EMBL/GenBank/DDBJ whole genome shotgun (WGS) entry which is preliminary data.</text>
</comment>
<proteinExistence type="inferred from homology"/>
<sequence length="723" mass="81246">MDINEFNADLWSSVIEVMDIEDACRFLRVSLLANRLAISRVYRAFRVSSPTQLQCLNQFFKRESTSRLLGGSDMKDAVVSVCLGVADSFVVDEALYQDLDYTSLLPLLATFRNVQSCRVHQINFPLAMVVDIVAFWPRLKEVSLINIVDCVVPAGISFPSDCPCILPAIERVTVSGNVDTMGGERWLDILAYLLAQQRVCILGMDWVSLSRLEPLLVSWGQLLVHARYLVVLPPVSPNVLGITVGSVFQENGVRRYMPNLTKFRSYQGSAHFDVEDGVLVLRLASDIGGVTEFDIQRFVVSGDKIRSQLKLLQIWKMYKDAESSFWTAESIDVSTDGYHWRHCLADDERNFLAGVIAVFALSHGGFSQTIVQRMLAEVQLAEARCFYGFQNMVGNIHSETYYRLIDTYLQDEKQRETLLYSVENMTAFRKMGEWATRWSDVHGSSFAESLVALAVAQAVLFSGCFVCAASLEQRGVMPGFTRATGLVTEDRALQMNFAILLLTMIRSCPPAERIKQMVDDAVGMETSLVESEFSASPCPPFQSFFLSISPWSLPFPTGIMPANLNGVLRTSVVQYIQFVGDRPLTCLGCEPLYNAQNPFNFLEGLGLQATSKCPNVRDPKQHSQGFGSQGGAGHRYFVRDKTHQTNISSTPSGFLAWSWMISSKMKWGPFKRRVLFRSIRIRCGGRDRMEMSHTRMRLKSYEGTIRFQVVALCIEGQWKTANY</sequence>
<dbReference type="SUPFAM" id="SSF47240">
    <property type="entry name" value="Ferritin-like"/>
    <property type="match status" value="1"/>
</dbReference>
<keyword evidence="3" id="KW-1185">Reference proteome</keyword>
<evidence type="ECO:0000256" key="1">
    <source>
        <dbReference type="ARBA" id="ARBA00009303"/>
    </source>
</evidence>
<dbReference type="InterPro" id="IPR033909">
    <property type="entry name" value="RNR_small"/>
</dbReference>
<accession>A0ABR2ZK79</accession>
<dbReference type="GO" id="GO:0004748">
    <property type="term" value="F:ribonucleoside-diphosphate reductase activity, thioredoxin disulfide as acceptor"/>
    <property type="evidence" value="ECO:0007669"/>
    <property type="project" value="UniProtKB-EC"/>
</dbReference>
<dbReference type="Proteomes" id="UP001437256">
    <property type="component" value="Unassembled WGS sequence"/>
</dbReference>
<organism evidence="2 3">
    <name type="scientific">Marasmius tenuissimus</name>
    <dbReference type="NCBI Taxonomy" id="585030"/>
    <lineage>
        <taxon>Eukaryota</taxon>
        <taxon>Fungi</taxon>
        <taxon>Dikarya</taxon>
        <taxon>Basidiomycota</taxon>
        <taxon>Agaricomycotina</taxon>
        <taxon>Agaricomycetes</taxon>
        <taxon>Agaricomycetidae</taxon>
        <taxon>Agaricales</taxon>
        <taxon>Marasmiineae</taxon>
        <taxon>Marasmiaceae</taxon>
        <taxon>Marasmius</taxon>
    </lineage>
</organism>
<gene>
    <name evidence="2" type="primary">RRM2_1</name>
    <name evidence="2" type="ORF">AAF712_011018</name>
</gene>
<name>A0ABR2ZK79_9AGAR</name>
<comment type="similarity">
    <text evidence="1">Belongs to the ribonucleoside diphosphate reductase small chain family.</text>
</comment>
<dbReference type="Gene3D" id="1.10.620.20">
    <property type="entry name" value="Ribonucleotide Reductase, subunit A"/>
    <property type="match status" value="1"/>
</dbReference>
<dbReference type="InterPro" id="IPR009078">
    <property type="entry name" value="Ferritin-like_SF"/>
</dbReference>
<dbReference type="EC" id="1.17.4.1" evidence="2"/>
<keyword evidence="2" id="KW-0560">Oxidoreductase</keyword>
<dbReference type="PANTHER" id="PTHR23409">
    <property type="entry name" value="RIBONUCLEOSIDE-DIPHOSPHATE REDUCTASE SMALL CHAIN"/>
    <property type="match status" value="1"/>
</dbReference>